<reference evidence="2" key="1">
    <citation type="submission" date="2023-09" db="EMBL/GenBank/DDBJ databases">
        <authorList>
            <person name="Li S."/>
            <person name="Li X."/>
            <person name="Zhang C."/>
            <person name="Zhao Z."/>
        </authorList>
    </citation>
    <scope>NUCLEOTIDE SEQUENCE [LARGE SCALE GENOMIC DNA]</scope>
    <source>
        <strain evidence="2">SQ149</strain>
    </source>
</reference>
<protein>
    <submittedName>
        <fullName evidence="1">Uncharacterized protein</fullName>
    </submittedName>
</protein>
<dbReference type="Pfam" id="PF20346">
    <property type="entry name" value="DUF6641"/>
    <property type="match status" value="1"/>
</dbReference>
<name>A0ABY9TUG7_9GAMM</name>
<dbReference type="RefSeq" id="WP_348391609.1">
    <property type="nucleotide sequence ID" value="NZ_CP134145.1"/>
</dbReference>
<proteinExistence type="predicted"/>
<evidence type="ECO:0000313" key="2">
    <source>
        <dbReference type="Proteomes" id="UP001258994"/>
    </source>
</evidence>
<organism evidence="1 2">
    <name type="scientific">Thalassotalea psychrophila</name>
    <dbReference type="NCBI Taxonomy" id="3065647"/>
    <lineage>
        <taxon>Bacteria</taxon>
        <taxon>Pseudomonadati</taxon>
        <taxon>Pseudomonadota</taxon>
        <taxon>Gammaproteobacteria</taxon>
        <taxon>Alteromonadales</taxon>
        <taxon>Colwelliaceae</taxon>
        <taxon>Thalassotalea</taxon>
    </lineage>
</organism>
<sequence length="144" mass="16614">MTKSLLSTLSITERPVTQSNDPIIQRQNKLIGRLETQLEMAKCHIENEVFTAYKEQWITDPLTKVKSKVRVQKRVKAWFYQVKGNYFMEVKYGSKSLELAKDKYVITIGEQDKLIPTIELIIDAVRAGEFDTHLSKIKRVGVKA</sequence>
<dbReference type="Proteomes" id="UP001258994">
    <property type="component" value="Chromosome"/>
</dbReference>
<keyword evidence="2" id="KW-1185">Reference proteome</keyword>
<gene>
    <name evidence="1" type="ORF">RGQ13_00535</name>
</gene>
<dbReference type="InterPro" id="IPR046581">
    <property type="entry name" value="DUF6641"/>
</dbReference>
<evidence type="ECO:0000313" key="1">
    <source>
        <dbReference type="EMBL" id="WNC72492.1"/>
    </source>
</evidence>
<dbReference type="EMBL" id="CP134145">
    <property type="protein sequence ID" value="WNC72492.1"/>
    <property type="molecule type" value="Genomic_DNA"/>
</dbReference>
<accession>A0ABY9TUG7</accession>